<dbReference type="InterPro" id="IPR013663">
    <property type="entry name" value="Helicase_SWF/SNF/SWI_bac"/>
</dbReference>
<evidence type="ECO:0000259" key="3">
    <source>
        <dbReference type="PROSITE" id="PS50966"/>
    </source>
</evidence>
<evidence type="ECO:0000256" key="2">
    <source>
        <dbReference type="PROSITE-ProRule" id="PRU00325"/>
    </source>
</evidence>
<evidence type="ECO:0000259" key="5">
    <source>
        <dbReference type="PROSITE" id="PS51194"/>
    </source>
</evidence>
<feature type="domain" description="Helicase C-terminal" evidence="5">
    <location>
        <begin position="903"/>
        <end position="1053"/>
    </location>
</feature>
<dbReference type="Pfam" id="PF00271">
    <property type="entry name" value="Helicase_C"/>
    <property type="match status" value="1"/>
</dbReference>
<dbReference type="PANTHER" id="PTHR10799">
    <property type="entry name" value="SNF2/RAD54 HELICASE FAMILY"/>
    <property type="match status" value="1"/>
</dbReference>
<evidence type="ECO:0000256" key="1">
    <source>
        <dbReference type="ARBA" id="ARBA00022801"/>
    </source>
</evidence>
<dbReference type="CDD" id="cd18793">
    <property type="entry name" value="SF2_C_SNF"/>
    <property type="match status" value="1"/>
</dbReference>
<feature type="domain" description="SWIM-type" evidence="3">
    <location>
        <begin position="59"/>
        <end position="93"/>
    </location>
</feature>
<dbReference type="InterPro" id="IPR007527">
    <property type="entry name" value="Znf_SWIM"/>
</dbReference>
<dbReference type="InterPro" id="IPR038718">
    <property type="entry name" value="SNF2-like_sf"/>
</dbReference>
<dbReference type="Pfam" id="PF00176">
    <property type="entry name" value="SNF2-rel_dom"/>
    <property type="match status" value="1"/>
</dbReference>
<dbReference type="PROSITE" id="PS51194">
    <property type="entry name" value="HELICASE_CTER"/>
    <property type="match status" value="1"/>
</dbReference>
<dbReference type="PROSITE" id="PS51192">
    <property type="entry name" value="HELICASE_ATP_BIND_1"/>
    <property type="match status" value="1"/>
</dbReference>
<dbReference type="EMBL" id="JAUDCK010000062">
    <property type="protein sequence ID" value="MDM8196849.1"/>
    <property type="molecule type" value="Genomic_DNA"/>
</dbReference>
<dbReference type="SMART" id="SM00487">
    <property type="entry name" value="DEXDc"/>
    <property type="match status" value="1"/>
</dbReference>
<reference evidence="7" key="1">
    <citation type="submission" date="2023-06" db="EMBL/GenBank/DDBJ databases">
        <title>Identification and characterization of horizontal gene transfer across gut microbiota members of farm animals based on homology search.</title>
        <authorList>
            <person name="Zeman M."/>
            <person name="Kubasova T."/>
            <person name="Jahodarova E."/>
            <person name="Nykrynova M."/>
            <person name="Rychlik I."/>
        </authorList>
    </citation>
    <scope>NUCLEOTIDE SEQUENCE [LARGE SCALE GENOMIC DNA]</scope>
    <source>
        <strain evidence="7">ET341</strain>
    </source>
</reference>
<dbReference type="InterPro" id="IPR027417">
    <property type="entry name" value="P-loop_NTPase"/>
</dbReference>
<dbReference type="Gene3D" id="3.40.50.300">
    <property type="entry name" value="P-loop containing nucleotide triphosphate hydrolases"/>
    <property type="match status" value="1"/>
</dbReference>
<evidence type="ECO:0000259" key="4">
    <source>
        <dbReference type="PROSITE" id="PS51192"/>
    </source>
</evidence>
<comment type="caution">
    <text evidence="6">The sequence shown here is derived from an EMBL/GenBank/DDBJ whole genome shotgun (WGS) entry which is preliminary data.</text>
</comment>
<accession>A0ABT7UL35</accession>
<feature type="domain" description="Helicase ATP-binding" evidence="4">
    <location>
        <begin position="622"/>
        <end position="780"/>
    </location>
</feature>
<gene>
    <name evidence="6" type="ORF">QUV98_11025</name>
</gene>
<sequence length="1069" mass="127382">MLIQEKEIRRIVQNEKEYRYGRFMDMKEYLERMTISYDENNHCYRINARISMSNDKLIVSMKISQDGEIIQSHCSCPLKGQCRHIAGILFFLKKLEVTSFPYFYEKDDHWNKQQQLLKIEKQRQERILHKKQQESLDLIHLYKDQLLRESFVPFISQQYQLKVFVQQKKNQLWVAFKVLTSTQSYMIKNIDSFLKAIEHHEHLQYSKNFEFIHSREAFDEDSREIIDFMKKSFLKNQFIQQGVIKVLMIQDDIDEFYNIMSALPSSYCDIAFDKKNYTIPLDISLKEDSYVLDLADYNEFEDVMISSQYLYSFHNDTLYRYMFHAPIQAITFIKKWMETKGGFYIPQNALMDFYKYVLYDLSDDIDLKTHLFDTYHQEDMINLYADMTRDDQICVQLEYIYDDHICYGFDEANTHKSKKADLIEDYLRPYIEDIDDHMIYLQYDHDFTYQFLKESLPYLSHYCQIFVSDALNSFSQVTPVDIQVGVHLRQGLLSIDIHSIHVQKEELIDLLKAYKKKRKFYKLKNGQILSLESQELQDLDHLTHSLSLNMKDIVGGEIQIPTYRLFEIDQMMNQESSLHYQRSAELKKWTEDFKQREYDFDIPQHYQSILRDYQKLGYQWLRLMEHYGFGGILADDMGLGKTLQMITYFDSLKGQGTHMVIAPASLIFNWQDEFQKFSQDLKVLCVYGHKEAREKLLEHKEDYDVVITSYDYLRRDIELYETYQFHTVVIDEAQNIKNPKTRNAICVKRLKAKQRFALTGTPIENSLAELWSIFDFLMPYYLYHYHYFLEQFERPIVKEHDEQKQERLKQMITPFVLRRNKKDVLTELPEKIEQTIYMRFNEEEEKLYLANLVQVNKSLQEKLQVQRLGRIDILAMLTRLRQLCQDSRLLYQDIQEPSSKLKGCMELIHSLKDNHKKILLFSSFTSLLHLIEEQCQKEHISYYLLDGSTSKEKRKQMVDAFQNDQTTLFLISLKAGGSGLNLTSAQAVIHYDPWWNMSAKNQATDRAHRIGQLENVQVFSLIMKNTIEEKIMELQKQKKNLADTFVEGNEGTISTMSLDDMKSLFEISS</sequence>
<keyword evidence="7" id="KW-1185">Reference proteome</keyword>
<keyword evidence="2" id="KW-0479">Metal-binding</keyword>
<keyword evidence="2" id="KW-0862">Zinc</keyword>
<dbReference type="SMART" id="SM00490">
    <property type="entry name" value="HELICc"/>
    <property type="match status" value="1"/>
</dbReference>
<dbReference type="PROSITE" id="PS50966">
    <property type="entry name" value="ZF_SWIM"/>
    <property type="match status" value="1"/>
</dbReference>
<dbReference type="InterPro" id="IPR001650">
    <property type="entry name" value="Helicase_C-like"/>
</dbReference>
<evidence type="ECO:0000313" key="7">
    <source>
        <dbReference type="Proteomes" id="UP001529275"/>
    </source>
</evidence>
<evidence type="ECO:0000313" key="6">
    <source>
        <dbReference type="EMBL" id="MDM8196849.1"/>
    </source>
</evidence>
<dbReference type="InterPro" id="IPR049730">
    <property type="entry name" value="SNF2/RAD54-like_C"/>
</dbReference>
<dbReference type="CDD" id="cd18012">
    <property type="entry name" value="DEXQc_arch_SWI2_SNF2"/>
    <property type="match status" value="1"/>
</dbReference>
<keyword evidence="2" id="KW-0863">Zinc-finger</keyword>
<proteinExistence type="predicted"/>
<protein>
    <submittedName>
        <fullName evidence="6">SNF2-related protein</fullName>
    </submittedName>
</protein>
<dbReference type="Pfam" id="PF08455">
    <property type="entry name" value="SNF2_assoc"/>
    <property type="match status" value="1"/>
</dbReference>
<dbReference type="SUPFAM" id="SSF52540">
    <property type="entry name" value="P-loop containing nucleoside triphosphate hydrolases"/>
    <property type="match status" value="2"/>
</dbReference>
<name>A0ABT7UL35_9FIRM</name>
<dbReference type="RefSeq" id="WP_289528246.1">
    <property type="nucleotide sequence ID" value="NZ_JAUDCK010000062.1"/>
</dbReference>
<dbReference type="InterPro" id="IPR000330">
    <property type="entry name" value="SNF2_N"/>
</dbReference>
<keyword evidence="1" id="KW-0378">Hydrolase</keyword>
<dbReference type="Gene3D" id="3.40.50.10810">
    <property type="entry name" value="Tandem AAA-ATPase domain"/>
    <property type="match status" value="1"/>
</dbReference>
<dbReference type="Proteomes" id="UP001529275">
    <property type="component" value="Unassembled WGS sequence"/>
</dbReference>
<organism evidence="6 7">
    <name type="scientific">Massilimicrobiota timonensis</name>
    <dbReference type="NCBI Taxonomy" id="1776392"/>
    <lineage>
        <taxon>Bacteria</taxon>
        <taxon>Bacillati</taxon>
        <taxon>Bacillota</taxon>
        <taxon>Erysipelotrichia</taxon>
        <taxon>Erysipelotrichales</taxon>
        <taxon>Erysipelotrichaceae</taxon>
        <taxon>Massilimicrobiota</taxon>
    </lineage>
</organism>
<dbReference type="InterPro" id="IPR014001">
    <property type="entry name" value="Helicase_ATP-bd"/>
</dbReference>